<feature type="transmembrane region" description="Helical" evidence="5">
    <location>
        <begin position="48"/>
        <end position="65"/>
    </location>
</feature>
<feature type="transmembrane region" description="Helical" evidence="5">
    <location>
        <begin position="128"/>
        <end position="149"/>
    </location>
</feature>
<keyword evidence="3 5" id="KW-1133">Transmembrane helix</keyword>
<dbReference type="Proteomes" id="UP000001307">
    <property type="component" value="Unassembled WGS sequence"/>
</dbReference>
<keyword evidence="2 5" id="KW-0812">Transmembrane</keyword>
<feature type="transmembrane region" description="Helical" evidence="5">
    <location>
        <begin position="86"/>
        <end position="108"/>
    </location>
</feature>
<evidence type="ECO:0000259" key="6">
    <source>
        <dbReference type="Pfam" id="PF01490"/>
    </source>
</evidence>
<evidence type="ECO:0000256" key="4">
    <source>
        <dbReference type="ARBA" id="ARBA00023136"/>
    </source>
</evidence>
<dbReference type="PANTHER" id="PTHR22950">
    <property type="entry name" value="AMINO ACID TRANSPORTER"/>
    <property type="match status" value="1"/>
</dbReference>
<feature type="transmembrane region" description="Helical" evidence="5">
    <location>
        <begin position="187"/>
        <end position="213"/>
    </location>
</feature>
<protein>
    <recommendedName>
        <fullName evidence="6">Amino acid transporter transmembrane domain-containing protein</fullName>
    </recommendedName>
</protein>
<evidence type="ECO:0000256" key="2">
    <source>
        <dbReference type="ARBA" id="ARBA00022692"/>
    </source>
</evidence>
<reference evidence="7 8" key="1">
    <citation type="journal article" date="2010" name="Science">
        <title>Plasticity of animal genome architecture unmasked by rapid evolution of a pelagic tunicate.</title>
        <authorList>
            <person name="Denoeud F."/>
            <person name="Henriet S."/>
            <person name="Mungpakdee S."/>
            <person name="Aury J.M."/>
            <person name="Da Silva C."/>
            <person name="Brinkmann H."/>
            <person name="Mikhaleva J."/>
            <person name="Olsen L.C."/>
            <person name="Jubin C."/>
            <person name="Canestro C."/>
            <person name="Bouquet J.M."/>
            <person name="Danks G."/>
            <person name="Poulain J."/>
            <person name="Campsteijn C."/>
            <person name="Adamski M."/>
            <person name="Cross I."/>
            <person name="Yadetie F."/>
            <person name="Muffato M."/>
            <person name="Louis A."/>
            <person name="Butcher S."/>
            <person name="Tsagkogeorga G."/>
            <person name="Konrad A."/>
            <person name="Singh S."/>
            <person name="Jensen M.F."/>
            <person name="Cong E.H."/>
            <person name="Eikeseth-Otteraa H."/>
            <person name="Noel B."/>
            <person name="Anthouard V."/>
            <person name="Porcel B.M."/>
            <person name="Kachouri-Lafond R."/>
            <person name="Nishino A."/>
            <person name="Ugolini M."/>
            <person name="Chourrout P."/>
            <person name="Nishida H."/>
            <person name="Aasland R."/>
            <person name="Huzurbazar S."/>
            <person name="Westhof E."/>
            <person name="Delsuc F."/>
            <person name="Lehrach H."/>
            <person name="Reinhardt R."/>
            <person name="Weissenbach J."/>
            <person name="Roy S.W."/>
            <person name="Artiguenave F."/>
            <person name="Postlethwait J.H."/>
            <person name="Manak J.R."/>
            <person name="Thompson E.M."/>
            <person name="Jaillon O."/>
            <person name="Du Pasquier L."/>
            <person name="Boudinot P."/>
            <person name="Liberles D.A."/>
            <person name="Volff J.N."/>
            <person name="Philippe H."/>
            <person name="Lenhard B."/>
            <person name="Roest Crollius H."/>
            <person name="Wincker P."/>
            <person name="Chourrout D."/>
        </authorList>
    </citation>
    <scope>NUCLEOTIDE SEQUENCE [LARGE SCALE GENOMIC DNA]</scope>
</reference>
<feature type="transmembrane region" description="Helical" evidence="5">
    <location>
        <begin position="161"/>
        <end position="181"/>
    </location>
</feature>
<evidence type="ECO:0000256" key="3">
    <source>
        <dbReference type="ARBA" id="ARBA00022989"/>
    </source>
</evidence>
<evidence type="ECO:0000256" key="5">
    <source>
        <dbReference type="SAM" id="Phobius"/>
    </source>
</evidence>
<comment type="subcellular location">
    <subcellularLocation>
        <location evidence="1">Membrane</location>
        <topology evidence="1">Multi-pass membrane protein</topology>
    </subcellularLocation>
</comment>
<dbReference type="InterPro" id="IPR013057">
    <property type="entry name" value="AA_transpt_TM"/>
</dbReference>
<evidence type="ECO:0000313" key="7">
    <source>
        <dbReference type="EMBL" id="CBY07196.1"/>
    </source>
</evidence>
<accession>E4WTE8</accession>
<feature type="domain" description="Amino acid transporter transmembrane" evidence="6">
    <location>
        <begin position="51"/>
        <end position="238"/>
    </location>
</feature>
<organism evidence="7 8">
    <name type="scientific">Oikopleura dioica</name>
    <name type="common">Tunicate</name>
    <dbReference type="NCBI Taxonomy" id="34765"/>
    <lineage>
        <taxon>Eukaryota</taxon>
        <taxon>Metazoa</taxon>
        <taxon>Chordata</taxon>
        <taxon>Tunicata</taxon>
        <taxon>Appendicularia</taxon>
        <taxon>Copelata</taxon>
        <taxon>Oikopleuridae</taxon>
        <taxon>Oikopleura</taxon>
    </lineage>
</organism>
<proteinExistence type="predicted"/>
<dbReference type="EMBL" id="FN653016">
    <property type="protein sequence ID" value="CBY07196.1"/>
    <property type="molecule type" value="Genomic_DNA"/>
</dbReference>
<dbReference type="GO" id="GO:0016020">
    <property type="term" value="C:membrane"/>
    <property type="evidence" value="ECO:0007669"/>
    <property type="project" value="UniProtKB-SubCell"/>
</dbReference>
<dbReference type="Pfam" id="PF01490">
    <property type="entry name" value="Aa_trans"/>
    <property type="match status" value="1"/>
</dbReference>
<sequence length="245" mass="27179">MISMLITSVVTALDYFLNIPESFAEISNSTTTSLIDSVMLPTATHLEPPSLSSLFLSLPIFCFAYQGHLASVKIYRRIERPKKYPLISAGAFLTAFLCYNFVGTFVLLCFGSSVNPDFLMSYPNHSFIIAFARIGTLGSVTGAYPVFALTARKLISEDTHFLFRFAFASCFFAVCLIGAIYCPSYDVVSGLIGSFAGLIMFVIPGVMMIVAYSNRKCYRAYLGAFFATFGSFLFVFSFIYNLLYR</sequence>
<name>E4WTE8_OIKDI</name>
<keyword evidence="4 5" id="KW-0472">Membrane</keyword>
<dbReference type="OrthoDB" id="438545at2759"/>
<evidence type="ECO:0000313" key="8">
    <source>
        <dbReference type="Proteomes" id="UP000001307"/>
    </source>
</evidence>
<evidence type="ECO:0000256" key="1">
    <source>
        <dbReference type="ARBA" id="ARBA00004141"/>
    </source>
</evidence>
<keyword evidence="8" id="KW-1185">Reference proteome</keyword>
<dbReference type="PANTHER" id="PTHR22950:SF652">
    <property type="entry name" value="TRANSMEMBRANE AMINO ACID TRANSPORTER FAMILY PROTEIN"/>
    <property type="match status" value="1"/>
</dbReference>
<feature type="transmembrane region" description="Helical" evidence="5">
    <location>
        <begin position="220"/>
        <end position="243"/>
    </location>
</feature>
<dbReference type="GO" id="GO:0015179">
    <property type="term" value="F:L-amino acid transmembrane transporter activity"/>
    <property type="evidence" value="ECO:0007669"/>
    <property type="project" value="TreeGrafter"/>
</dbReference>
<dbReference type="InParanoid" id="E4WTE8"/>
<gene>
    <name evidence="7" type="ORF">GSOID_T00006284001</name>
</gene>
<dbReference type="AlphaFoldDB" id="E4WTE8"/>